<keyword evidence="2" id="KW-1185">Reference proteome</keyword>
<evidence type="ECO:0000313" key="1">
    <source>
        <dbReference type="EMBL" id="CAA7401778.1"/>
    </source>
</evidence>
<organism evidence="1 2">
    <name type="scientific">Spirodela intermedia</name>
    <name type="common">Intermediate duckweed</name>
    <dbReference type="NCBI Taxonomy" id="51605"/>
    <lineage>
        <taxon>Eukaryota</taxon>
        <taxon>Viridiplantae</taxon>
        <taxon>Streptophyta</taxon>
        <taxon>Embryophyta</taxon>
        <taxon>Tracheophyta</taxon>
        <taxon>Spermatophyta</taxon>
        <taxon>Magnoliopsida</taxon>
        <taxon>Liliopsida</taxon>
        <taxon>Araceae</taxon>
        <taxon>Lemnoideae</taxon>
        <taxon>Spirodela</taxon>
    </lineage>
</organism>
<dbReference type="EMBL" id="LR746272">
    <property type="protein sequence ID" value="CAA7401778.1"/>
    <property type="molecule type" value="Genomic_DNA"/>
</dbReference>
<sequence length="222" mass="25619">MDNLRDLVANIEFLGRKHVDLRMRPNMVSGLDNQPTSKESNNGQTGNDIGWRWCPLFVGEWGEAQEYLGRHHAMSRMHHNYYASSDRVGGQSSLFGRTCPSKPKVLIDLSDSAYLLYACTALHYRPLHGLSQATTMTSSWHSSHTTDVECTLPISTRRIRHIVIHSNIWPYVVEETYDYGIVMIKDLKSDHNFKVNGQRLKHYIEHERLAEKEILLLKEIQE</sequence>
<accession>A0A7I8KXI6</accession>
<dbReference type="Proteomes" id="UP000663760">
    <property type="component" value="Chromosome 9"/>
</dbReference>
<name>A0A7I8KXI6_SPIIN</name>
<proteinExistence type="predicted"/>
<evidence type="ECO:0000313" key="2">
    <source>
        <dbReference type="Proteomes" id="UP000663760"/>
    </source>
</evidence>
<dbReference type="AlphaFoldDB" id="A0A7I8KXI6"/>
<protein>
    <submittedName>
        <fullName evidence="1">Uncharacterized protein</fullName>
    </submittedName>
</protein>
<gene>
    <name evidence="1" type="ORF">SI8410_09012456</name>
</gene>
<reference evidence="1" key="1">
    <citation type="submission" date="2020-02" db="EMBL/GenBank/DDBJ databases">
        <authorList>
            <person name="Scholz U."/>
            <person name="Mascher M."/>
            <person name="Fiebig A."/>
        </authorList>
    </citation>
    <scope>NUCLEOTIDE SEQUENCE</scope>
</reference>